<dbReference type="AlphaFoldDB" id="A0A3P4B7Q4"/>
<reference evidence="4 5" key="1">
    <citation type="submission" date="2018-10" db="EMBL/GenBank/DDBJ databases">
        <authorList>
            <person name="Criscuolo A."/>
        </authorList>
    </citation>
    <scope>NUCLEOTIDE SEQUENCE [LARGE SCALE GENOMIC DNA]</scope>
    <source>
        <strain evidence="4">DnA1</strain>
    </source>
</reference>
<dbReference type="Proteomes" id="UP000277294">
    <property type="component" value="Unassembled WGS sequence"/>
</dbReference>
<name>A0A3P4B7Q4_9BURK</name>
<evidence type="ECO:0000313" key="5">
    <source>
        <dbReference type="Proteomes" id="UP000277294"/>
    </source>
</evidence>
<dbReference type="Gene3D" id="3.10.20.280">
    <property type="entry name" value="RnfH-like"/>
    <property type="match status" value="1"/>
</dbReference>
<accession>A0A3P4B7Q4</accession>
<comment type="similarity">
    <text evidence="1 2">Belongs to the UPF0125 (RnfH) family.</text>
</comment>
<evidence type="ECO:0000256" key="2">
    <source>
        <dbReference type="HAMAP-Rule" id="MF_00460"/>
    </source>
</evidence>
<keyword evidence="5" id="KW-1185">Reference proteome</keyword>
<dbReference type="SUPFAM" id="SSF54285">
    <property type="entry name" value="MoaD/ThiS"/>
    <property type="match status" value="1"/>
</dbReference>
<evidence type="ECO:0000256" key="3">
    <source>
        <dbReference type="SAM" id="MobiDB-lite"/>
    </source>
</evidence>
<dbReference type="HAMAP" id="MF_00460">
    <property type="entry name" value="UPF0125_RnfH"/>
    <property type="match status" value="1"/>
</dbReference>
<dbReference type="PANTHER" id="PTHR37483">
    <property type="entry name" value="UPF0125 PROTEIN RATB"/>
    <property type="match status" value="1"/>
</dbReference>
<dbReference type="InterPro" id="IPR005346">
    <property type="entry name" value="RnfH"/>
</dbReference>
<dbReference type="EMBL" id="UWPJ01000039">
    <property type="protein sequence ID" value="VCU72329.1"/>
    <property type="molecule type" value="Genomic_DNA"/>
</dbReference>
<dbReference type="Pfam" id="PF03658">
    <property type="entry name" value="Ub-RnfH"/>
    <property type="match status" value="1"/>
</dbReference>
<evidence type="ECO:0000256" key="1">
    <source>
        <dbReference type="ARBA" id="ARBA00010645"/>
    </source>
</evidence>
<dbReference type="OrthoDB" id="9796575at2"/>
<dbReference type="RefSeq" id="WP_124081909.1">
    <property type="nucleotide sequence ID" value="NZ_UWPJ01000039.1"/>
</dbReference>
<sequence>MAEAITVQVCYAPPGQVWQRSVTLPAGSTLAQAIASSGFQEDFPEVDPEAAGTGVYGRRRSLDHVLHEHDRVEIYRPLVFDPKESRRRRAEHKQSVSGRAPRKSAGPAGKGVG</sequence>
<dbReference type="InterPro" id="IPR037021">
    <property type="entry name" value="RnfH_sf"/>
</dbReference>
<dbReference type="PANTHER" id="PTHR37483:SF1">
    <property type="entry name" value="UPF0125 PROTEIN RATB"/>
    <property type="match status" value="1"/>
</dbReference>
<feature type="region of interest" description="Disordered" evidence="3">
    <location>
        <begin position="83"/>
        <end position="113"/>
    </location>
</feature>
<organism evidence="4 5">
    <name type="scientific">Pigmentiphaga humi</name>
    <dbReference type="NCBI Taxonomy" id="2478468"/>
    <lineage>
        <taxon>Bacteria</taxon>
        <taxon>Pseudomonadati</taxon>
        <taxon>Pseudomonadota</taxon>
        <taxon>Betaproteobacteria</taxon>
        <taxon>Burkholderiales</taxon>
        <taxon>Alcaligenaceae</taxon>
        <taxon>Pigmentiphaga</taxon>
    </lineage>
</organism>
<evidence type="ECO:0000313" key="4">
    <source>
        <dbReference type="EMBL" id="VCU72329.1"/>
    </source>
</evidence>
<gene>
    <name evidence="4" type="primary">pasI</name>
    <name evidence="4" type="ORF">PIGHUM_04428</name>
</gene>
<protein>
    <recommendedName>
        <fullName evidence="2">UPF0125 protein PIGHUM_04428</fullName>
    </recommendedName>
</protein>
<proteinExistence type="inferred from homology"/>
<dbReference type="NCBIfam" id="NF002490">
    <property type="entry name" value="PRK01777.1"/>
    <property type="match status" value="1"/>
</dbReference>
<dbReference type="InterPro" id="IPR016155">
    <property type="entry name" value="Mopterin_synth/thiamin_S_b"/>
</dbReference>